<dbReference type="PROSITE" id="PS51155">
    <property type="entry name" value="CHIT_BIND_RR_2"/>
    <property type="match status" value="1"/>
</dbReference>
<dbReference type="PANTHER" id="PTHR10380:SF205">
    <property type="entry name" value="CUTICULAR PROTEIN 97EB"/>
    <property type="match status" value="1"/>
</dbReference>
<feature type="compositionally biased region" description="Polar residues" evidence="3">
    <location>
        <begin position="205"/>
        <end position="227"/>
    </location>
</feature>
<keyword evidence="1 4" id="KW-0732">Signal</keyword>
<dbReference type="InterPro" id="IPR000618">
    <property type="entry name" value="Insect_cuticle"/>
</dbReference>
<dbReference type="GO" id="GO:0008010">
    <property type="term" value="F:structural constituent of chitin-based larval cuticle"/>
    <property type="evidence" value="ECO:0007669"/>
    <property type="project" value="TreeGrafter"/>
</dbReference>
<feature type="chain" id="PRO_5035812155" evidence="4">
    <location>
        <begin position="19"/>
        <end position="285"/>
    </location>
</feature>
<dbReference type="AlphaFoldDB" id="A0A8S4SMR8"/>
<feature type="compositionally biased region" description="Basic and acidic residues" evidence="3">
    <location>
        <begin position="121"/>
        <end position="135"/>
    </location>
</feature>
<evidence type="ECO:0000313" key="5">
    <source>
        <dbReference type="EMBL" id="CAH2266447.1"/>
    </source>
</evidence>
<dbReference type="Pfam" id="PF00379">
    <property type="entry name" value="Chitin_bind_4"/>
    <property type="match status" value="1"/>
</dbReference>
<feature type="compositionally biased region" description="Low complexity" evidence="3">
    <location>
        <begin position="228"/>
        <end position="262"/>
    </location>
</feature>
<keyword evidence="2" id="KW-0193">Cuticle</keyword>
<feature type="region of interest" description="Disordered" evidence="3">
    <location>
        <begin position="84"/>
        <end position="285"/>
    </location>
</feature>
<dbReference type="PANTHER" id="PTHR10380">
    <property type="entry name" value="CUTICLE PROTEIN"/>
    <property type="match status" value="1"/>
</dbReference>
<evidence type="ECO:0000256" key="2">
    <source>
        <dbReference type="PROSITE-ProRule" id="PRU00497"/>
    </source>
</evidence>
<protein>
    <submittedName>
        <fullName evidence="5">Jg24412 protein</fullName>
    </submittedName>
</protein>
<keyword evidence="6" id="KW-1185">Reference proteome</keyword>
<proteinExistence type="predicted"/>
<feature type="signal peptide" evidence="4">
    <location>
        <begin position="1"/>
        <end position="18"/>
    </location>
</feature>
<accession>A0A8S4SMR8</accession>
<feature type="compositionally biased region" description="Polar residues" evidence="3">
    <location>
        <begin position="271"/>
        <end position="285"/>
    </location>
</feature>
<feature type="compositionally biased region" description="Low complexity" evidence="3">
    <location>
        <begin position="149"/>
        <end position="204"/>
    </location>
</feature>
<evidence type="ECO:0000256" key="4">
    <source>
        <dbReference type="SAM" id="SignalP"/>
    </source>
</evidence>
<sequence length="285" mass="32662">MFVIKTLLLCAVCALASAQNRPNTTPVPILKQINKQNDDGSYSYGYEAADGSFKIETKYPNGDVAGKYGYVDVDGKVREVSYGASSQRGFEPEGTGIMVPPPTLHDPASNNALTDGQEDDGQYREDPRIYEDPKYNGRKAKPSSFRYEQPQQQQFSFSSQPKKYQEPQAYQPQPQYQARQQYQPQPQYEPQPQYQPQQPAYQQQTSLFSQSPQQFTPEFKPQSQVYHQQPQFSYQSYTPQPYQNNQYQNNQRQNYQHQNHNPFAGHPAQNFDPSTGSYSIDFTGK</sequence>
<dbReference type="InterPro" id="IPR050468">
    <property type="entry name" value="Cuticle_Struct_Prot"/>
</dbReference>
<name>A0A8S4SMR8_9NEOP</name>
<organism evidence="5 6">
    <name type="scientific">Pararge aegeria aegeria</name>
    <dbReference type="NCBI Taxonomy" id="348720"/>
    <lineage>
        <taxon>Eukaryota</taxon>
        <taxon>Metazoa</taxon>
        <taxon>Ecdysozoa</taxon>
        <taxon>Arthropoda</taxon>
        <taxon>Hexapoda</taxon>
        <taxon>Insecta</taxon>
        <taxon>Pterygota</taxon>
        <taxon>Neoptera</taxon>
        <taxon>Endopterygota</taxon>
        <taxon>Lepidoptera</taxon>
        <taxon>Glossata</taxon>
        <taxon>Ditrysia</taxon>
        <taxon>Papilionoidea</taxon>
        <taxon>Nymphalidae</taxon>
        <taxon>Satyrinae</taxon>
        <taxon>Satyrini</taxon>
        <taxon>Parargina</taxon>
        <taxon>Pararge</taxon>
    </lineage>
</organism>
<evidence type="ECO:0000256" key="1">
    <source>
        <dbReference type="ARBA" id="ARBA00022729"/>
    </source>
</evidence>
<dbReference type="EMBL" id="CAKXAJ010026309">
    <property type="protein sequence ID" value="CAH2266447.1"/>
    <property type="molecule type" value="Genomic_DNA"/>
</dbReference>
<reference evidence="5" key="1">
    <citation type="submission" date="2022-03" db="EMBL/GenBank/DDBJ databases">
        <authorList>
            <person name="Lindestad O."/>
        </authorList>
    </citation>
    <scope>NUCLEOTIDE SEQUENCE</scope>
</reference>
<dbReference type="PRINTS" id="PR00947">
    <property type="entry name" value="CUTICLE"/>
</dbReference>
<gene>
    <name evidence="5" type="primary">jg24412</name>
    <name evidence="5" type="ORF">PAEG_LOCUS25298</name>
</gene>
<evidence type="ECO:0000256" key="3">
    <source>
        <dbReference type="SAM" id="MobiDB-lite"/>
    </source>
</evidence>
<dbReference type="Proteomes" id="UP000838756">
    <property type="component" value="Unassembled WGS sequence"/>
</dbReference>
<evidence type="ECO:0000313" key="6">
    <source>
        <dbReference type="Proteomes" id="UP000838756"/>
    </source>
</evidence>
<dbReference type="GO" id="GO:0062129">
    <property type="term" value="C:chitin-based extracellular matrix"/>
    <property type="evidence" value="ECO:0007669"/>
    <property type="project" value="TreeGrafter"/>
</dbReference>
<dbReference type="OrthoDB" id="6371055at2759"/>
<comment type="caution">
    <text evidence="5">The sequence shown here is derived from an EMBL/GenBank/DDBJ whole genome shotgun (WGS) entry which is preliminary data.</text>
</comment>